<feature type="transmembrane region" description="Helical" evidence="10">
    <location>
        <begin position="208"/>
        <end position="225"/>
    </location>
</feature>
<name>A0A0N4UEY3_DRAME</name>
<dbReference type="AlphaFoldDB" id="A0A0N4UEY3"/>
<evidence type="ECO:0000256" key="6">
    <source>
        <dbReference type="ARBA" id="ARBA00023136"/>
    </source>
</evidence>
<feature type="transmembrane region" description="Helical" evidence="10">
    <location>
        <begin position="245"/>
        <end position="272"/>
    </location>
</feature>
<reference evidence="15" key="1">
    <citation type="submission" date="2017-02" db="UniProtKB">
        <authorList>
            <consortium name="WormBaseParasite"/>
        </authorList>
    </citation>
    <scope>IDENTIFICATION</scope>
</reference>
<gene>
    <name evidence="12" type="ORF">DME_LOCUS903</name>
</gene>
<feature type="transmembrane region" description="Helical" evidence="10">
    <location>
        <begin position="123"/>
        <end position="141"/>
    </location>
</feature>
<dbReference type="STRING" id="318479.A0A0N4UEY3"/>
<dbReference type="PANTHER" id="PTHR24235">
    <property type="entry name" value="NEUROPEPTIDE Y RECEPTOR"/>
    <property type="match status" value="1"/>
</dbReference>
<keyword evidence="5 9" id="KW-0297">G-protein coupled receptor</keyword>
<dbReference type="PRINTS" id="PR01012">
    <property type="entry name" value="NRPEPTIDEYR"/>
</dbReference>
<evidence type="ECO:0000256" key="2">
    <source>
        <dbReference type="ARBA" id="ARBA00010663"/>
    </source>
</evidence>
<dbReference type="Proteomes" id="UP000038040">
    <property type="component" value="Unplaced"/>
</dbReference>
<dbReference type="PROSITE" id="PS00237">
    <property type="entry name" value="G_PROTEIN_RECEP_F1_1"/>
    <property type="match status" value="1"/>
</dbReference>
<keyword evidence="8 9" id="KW-0807">Transducer</keyword>
<dbReference type="PRINTS" id="PR00237">
    <property type="entry name" value="GPCRRHODOPSN"/>
</dbReference>
<dbReference type="SUPFAM" id="SSF81321">
    <property type="entry name" value="Family A G protein-coupled receptor-like"/>
    <property type="match status" value="1"/>
</dbReference>
<dbReference type="InterPro" id="IPR000611">
    <property type="entry name" value="NPY_rcpt"/>
</dbReference>
<dbReference type="GO" id="GO:0004983">
    <property type="term" value="F:neuropeptide Y receptor activity"/>
    <property type="evidence" value="ECO:0007669"/>
    <property type="project" value="InterPro"/>
</dbReference>
<dbReference type="WBParaSite" id="DME_0000596401-mRNA-1">
    <property type="protein sequence ID" value="DME_0000596401-mRNA-1"/>
    <property type="gene ID" value="DME_0000596401"/>
</dbReference>
<dbReference type="InterPro" id="IPR000276">
    <property type="entry name" value="GPCR_Rhodpsn"/>
</dbReference>
<dbReference type="PROSITE" id="PS50262">
    <property type="entry name" value="G_PROTEIN_RECEP_F1_2"/>
    <property type="match status" value="1"/>
</dbReference>
<dbReference type="GO" id="GO:0005886">
    <property type="term" value="C:plasma membrane"/>
    <property type="evidence" value="ECO:0007669"/>
    <property type="project" value="TreeGrafter"/>
</dbReference>
<feature type="transmembrane region" description="Helical" evidence="10">
    <location>
        <begin position="82"/>
        <end position="102"/>
    </location>
</feature>
<feature type="transmembrane region" description="Helical" evidence="10">
    <location>
        <begin position="168"/>
        <end position="187"/>
    </location>
</feature>
<keyword evidence="4 10" id="KW-1133">Transmembrane helix</keyword>
<evidence type="ECO:0000313" key="13">
    <source>
        <dbReference type="Proteomes" id="UP000038040"/>
    </source>
</evidence>
<evidence type="ECO:0000313" key="12">
    <source>
        <dbReference type="EMBL" id="VDN50930.1"/>
    </source>
</evidence>
<evidence type="ECO:0000259" key="11">
    <source>
        <dbReference type="PROSITE" id="PS50262"/>
    </source>
</evidence>
<organism evidence="13 15">
    <name type="scientific">Dracunculus medinensis</name>
    <name type="common">Guinea worm</name>
    <dbReference type="NCBI Taxonomy" id="318479"/>
    <lineage>
        <taxon>Eukaryota</taxon>
        <taxon>Metazoa</taxon>
        <taxon>Ecdysozoa</taxon>
        <taxon>Nematoda</taxon>
        <taxon>Chromadorea</taxon>
        <taxon>Rhabditida</taxon>
        <taxon>Spirurina</taxon>
        <taxon>Dracunculoidea</taxon>
        <taxon>Dracunculidae</taxon>
        <taxon>Dracunculus</taxon>
    </lineage>
</organism>
<protein>
    <submittedName>
        <fullName evidence="15">G_PROTEIN_RECEP_F1_2 domain-containing protein</fullName>
    </submittedName>
</protein>
<dbReference type="PANTHER" id="PTHR24235:SF27">
    <property type="entry name" value="NEUROPEPTIDE RECEPTOR NPR-1"/>
    <property type="match status" value="1"/>
</dbReference>
<comment type="subcellular location">
    <subcellularLocation>
        <location evidence="1">Membrane</location>
        <topology evidence="1">Multi-pass membrane protein</topology>
    </subcellularLocation>
</comment>
<evidence type="ECO:0000256" key="3">
    <source>
        <dbReference type="ARBA" id="ARBA00022692"/>
    </source>
</evidence>
<dbReference type="OrthoDB" id="9046662at2759"/>
<comment type="similarity">
    <text evidence="2 9">Belongs to the G-protein coupled receptor 1 family.</text>
</comment>
<dbReference type="GO" id="GO:0043005">
    <property type="term" value="C:neuron projection"/>
    <property type="evidence" value="ECO:0007669"/>
    <property type="project" value="TreeGrafter"/>
</dbReference>
<evidence type="ECO:0000256" key="7">
    <source>
        <dbReference type="ARBA" id="ARBA00023170"/>
    </source>
</evidence>
<accession>A0A0N4UEY3</accession>
<feature type="transmembrane region" description="Helical" evidence="10">
    <location>
        <begin position="44"/>
        <end position="62"/>
    </location>
</feature>
<evidence type="ECO:0000313" key="14">
    <source>
        <dbReference type="Proteomes" id="UP000274756"/>
    </source>
</evidence>
<evidence type="ECO:0000256" key="9">
    <source>
        <dbReference type="RuleBase" id="RU000688"/>
    </source>
</evidence>
<evidence type="ECO:0000256" key="5">
    <source>
        <dbReference type="ARBA" id="ARBA00023040"/>
    </source>
</evidence>
<keyword evidence="14" id="KW-1185">Reference proteome</keyword>
<evidence type="ECO:0000256" key="8">
    <source>
        <dbReference type="ARBA" id="ARBA00023224"/>
    </source>
</evidence>
<dbReference type="Pfam" id="PF00001">
    <property type="entry name" value="7tm_1"/>
    <property type="match status" value="1"/>
</dbReference>
<feature type="transmembrane region" description="Helical" evidence="10">
    <location>
        <begin position="6"/>
        <end position="32"/>
    </location>
</feature>
<evidence type="ECO:0000313" key="15">
    <source>
        <dbReference type="WBParaSite" id="DME_0000596401-mRNA-1"/>
    </source>
</evidence>
<dbReference type="GO" id="GO:0042923">
    <property type="term" value="F:neuropeptide binding"/>
    <property type="evidence" value="ECO:0007669"/>
    <property type="project" value="TreeGrafter"/>
</dbReference>
<evidence type="ECO:0000256" key="10">
    <source>
        <dbReference type="SAM" id="Phobius"/>
    </source>
</evidence>
<dbReference type="CDD" id="cd15203">
    <property type="entry name" value="7tmA_NPYR-like"/>
    <property type="match status" value="1"/>
</dbReference>
<keyword evidence="7 9" id="KW-0675">Receptor</keyword>
<dbReference type="Gene3D" id="1.20.1070.10">
    <property type="entry name" value="Rhodopsin 7-helix transmembrane proteins"/>
    <property type="match status" value="1"/>
</dbReference>
<dbReference type="InterPro" id="IPR017452">
    <property type="entry name" value="GPCR_Rhodpsn_7TM"/>
</dbReference>
<evidence type="ECO:0000256" key="4">
    <source>
        <dbReference type="ARBA" id="ARBA00022989"/>
    </source>
</evidence>
<reference evidence="12 14" key="2">
    <citation type="submission" date="2018-11" db="EMBL/GenBank/DDBJ databases">
        <authorList>
            <consortium name="Pathogen Informatics"/>
        </authorList>
    </citation>
    <scope>NUCLEOTIDE SEQUENCE [LARGE SCALE GENOMIC DNA]</scope>
</reference>
<feature type="domain" description="G-protein coupled receptors family 1 profile" evidence="11">
    <location>
        <begin position="23"/>
        <end position="269"/>
    </location>
</feature>
<sequence>MNGIVIFIFFLIYSIIFILGVVGNAFVIFLTLKHRKLQTVQNMFILNLAGADLVVCIFSLPITPITTVFKTWYFGATMCHGLPWMQGIAIFIGTFSLCAISADRYILVVMPTRKLITKTRSKWITTLLWTLSAIFTLPYAMYMDLVNADGICGQFCTEKWPDSDLRRIYTIFVFVVQFIIPLTIMFISYCRIFDKLKCELVTNARRNTILLVSMVVVFAVSWLPHNIVSLLMEFDENIFERDGESIIYLINLFTHCIAMTNNVLNPILYALLNPLFIELIAKSLSCFDNSLSTKQASDAKVTTTNIQQ</sequence>
<keyword evidence="3 9" id="KW-0812">Transmembrane</keyword>
<proteinExistence type="inferred from homology"/>
<evidence type="ECO:0000256" key="1">
    <source>
        <dbReference type="ARBA" id="ARBA00004141"/>
    </source>
</evidence>
<dbReference type="Proteomes" id="UP000274756">
    <property type="component" value="Unassembled WGS sequence"/>
</dbReference>
<dbReference type="SMART" id="SM01381">
    <property type="entry name" value="7TM_GPCR_Srsx"/>
    <property type="match status" value="1"/>
</dbReference>
<keyword evidence="6 10" id="KW-0472">Membrane</keyword>
<dbReference type="EMBL" id="UYYG01000010">
    <property type="protein sequence ID" value="VDN50930.1"/>
    <property type="molecule type" value="Genomic_DNA"/>
</dbReference>